<dbReference type="Gene3D" id="3.30.160.20">
    <property type="match status" value="1"/>
</dbReference>
<comment type="subunit">
    <text evidence="8">Homodimer.</text>
</comment>
<dbReference type="PANTHER" id="PTHR11207:SF0">
    <property type="entry name" value="RIBONUCLEASE 3"/>
    <property type="match status" value="1"/>
</dbReference>
<sequence>MPSRLEQAIGHTFGDAAQLKTALTHRSYSATHNERLEFLGDAILNAAVARLLFERFPQLPEGDLSRLRANLVCQDSLHRLAQTIDLGRHLRLGDGELKSGGSTRPSILADALEAVFGAIWMDAGFEAADAVIRRLYAPLMQSDWAGKPIKDAKTRLQEYLQGRHLPLPRYESVAVEGDAHAQRFHMACLVESLGIRTAGEGGSRRAAEQVAAERALERIGLP</sequence>
<keyword evidence="4 8" id="KW-0540">Nuclease</keyword>
<keyword evidence="8" id="KW-0698">rRNA processing</keyword>
<dbReference type="SMART" id="SM00358">
    <property type="entry name" value="DSRM"/>
    <property type="match status" value="1"/>
</dbReference>
<comment type="catalytic activity">
    <reaction evidence="1 8">
        <text>Endonucleolytic cleavage to 5'-phosphomonoester.</text>
        <dbReference type="EC" id="3.1.26.3"/>
    </reaction>
</comment>
<dbReference type="GO" id="GO:0004525">
    <property type="term" value="F:ribonuclease III activity"/>
    <property type="evidence" value="ECO:0007669"/>
    <property type="project" value="UniProtKB-EC"/>
</dbReference>
<accession>A0ABV4UEN0</accession>
<keyword evidence="5 8" id="KW-0255">Endonuclease</keyword>
<evidence type="ECO:0000313" key="11">
    <source>
        <dbReference type="EMBL" id="MFA9950104.1"/>
    </source>
</evidence>
<feature type="binding site" evidence="8">
    <location>
        <position position="113"/>
    </location>
    <ligand>
        <name>Mg(2+)</name>
        <dbReference type="ChEBI" id="CHEBI:18420"/>
    </ligand>
</feature>
<protein>
    <recommendedName>
        <fullName evidence="8">Ribonuclease 3</fullName>
        <ecNumber evidence="8">3.1.26.3</ecNumber>
    </recommendedName>
    <alternativeName>
        <fullName evidence="8">Ribonuclease III</fullName>
        <shortName evidence="8">RNase III</shortName>
    </alternativeName>
</protein>
<comment type="cofactor">
    <cofactor evidence="8">
        <name>Mg(2+)</name>
        <dbReference type="ChEBI" id="CHEBI:18420"/>
    </cofactor>
</comment>
<dbReference type="HAMAP" id="MF_00104">
    <property type="entry name" value="RNase_III"/>
    <property type="match status" value="1"/>
</dbReference>
<dbReference type="InterPro" id="IPR014720">
    <property type="entry name" value="dsRBD_dom"/>
</dbReference>
<feature type="active site" evidence="8">
    <location>
        <position position="113"/>
    </location>
</feature>
<dbReference type="PROSITE" id="PS00517">
    <property type="entry name" value="RNASE_3_1"/>
    <property type="match status" value="1"/>
</dbReference>
<comment type="caution">
    <text evidence="11">The sequence shown here is derived from an EMBL/GenBank/DDBJ whole genome shotgun (WGS) entry which is preliminary data.</text>
</comment>
<evidence type="ECO:0000256" key="2">
    <source>
        <dbReference type="ARBA" id="ARBA00010183"/>
    </source>
</evidence>
<dbReference type="SUPFAM" id="SSF69065">
    <property type="entry name" value="RNase III domain-like"/>
    <property type="match status" value="1"/>
</dbReference>
<comment type="subcellular location">
    <subcellularLocation>
        <location evidence="8">Cytoplasm</location>
    </subcellularLocation>
</comment>
<keyword evidence="8" id="KW-0699">rRNA-binding</keyword>
<reference evidence="12" key="1">
    <citation type="submission" date="2024-06" db="EMBL/GenBank/DDBJ databases">
        <title>Radixoralia hellwigii gen. nov., sp nov., isolated from a root canal in the human oral cavity.</title>
        <authorList>
            <person name="Bartsch S."/>
            <person name="Wittmer A."/>
            <person name="Schulz A.-K."/>
            <person name="Neumann-Schaal M."/>
            <person name="Wolf J."/>
            <person name="Gronow S."/>
            <person name="Tennert C."/>
            <person name="Haecker G."/>
            <person name="Cieplik F."/>
            <person name="Al-Ahmad A."/>
        </authorList>
    </citation>
    <scope>NUCLEOTIDE SEQUENCE [LARGE SCALE GENOMIC DNA]</scope>
    <source>
        <strain evidence="12">Wk13</strain>
    </source>
</reference>
<dbReference type="Proteomes" id="UP001574673">
    <property type="component" value="Unassembled WGS sequence"/>
</dbReference>
<keyword evidence="8" id="KW-0479">Metal-binding</keyword>
<keyword evidence="12" id="KW-1185">Reference proteome</keyword>
<organism evidence="11 12">
    <name type="scientific">Dentiradicibacter hellwigii</name>
    <dbReference type="NCBI Taxonomy" id="3149053"/>
    <lineage>
        <taxon>Bacteria</taxon>
        <taxon>Pseudomonadati</taxon>
        <taxon>Pseudomonadota</taxon>
        <taxon>Betaproteobacteria</taxon>
        <taxon>Rhodocyclales</taxon>
        <taxon>Rhodocyclaceae</taxon>
        <taxon>Dentiradicibacter</taxon>
    </lineage>
</organism>
<dbReference type="Pfam" id="PF14622">
    <property type="entry name" value="Ribonucleas_3_3"/>
    <property type="match status" value="1"/>
</dbReference>
<evidence type="ECO:0000256" key="8">
    <source>
        <dbReference type="HAMAP-Rule" id="MF_00104"/>
    </source>
</evidence>
<dbReference type="RefSeq" id="WP_418891183.1">
    <property type="nucleotide sequence ID" value="NZ_JBEUWX010000002.1"/>
</dbReference>
<dbReference type="PROSITE" id="PS50142">
    <property type="entry name" value="RNASE_3_2"/>
    <property type="match status" value="1"/>
</dbReference>
<dbReference type="SMART" id="SM00535">
    <property type="entry name" value="RIBOc"/>
    <property type="match status" value="1"/>
</dbReference>
<dbReference type="EMBL" id="JBEUWX010000002">
    <property type="protein sequence ID" value="MFA9950104.1"/>
    <property type="molecule type" value="Genomic_DNA"/>
</dbReference>
<comment type="similarity">
    <text evidence="2">Belongs to the ribonuclease III family.</text>
</comment>
<keyword evidence="8" id="KW-0460">Magnesium</keyword>
<dbReference type="PROSITE" id="PS50137">
    <property type="entry name" value="DS_RBD"/>
    <property type="match status" value="1"/>
</dbReference>
<keyword evidence="7 8" id="KW-0694">RNA-binding</keyword>
<dbReference type="PANTHER" id="PTHR11207">
    <property type="entry name" value="RIBONUCLEASE III"/>
    <property type="match status" value="1"/>
</dbReference>
<evidence type="ECO:0000259" key="9">
    <source>
        <dbReference type="PROSITE" id="PS50137"/>
    </source>
</evidence>
<dbReference type="CDD" id="cd10845">
    <property type="entry name" value="DSRM_RNAse_III_family"/>
    <property type="match status" value="1"/>
</dbReference>
<dbReference type="EC" id="3.1.26.3" evidence="8"/>
<dbReference type="CDD" id="cd00593">
    <property type="entry name" value="RIBOc"/>
    <property type="match status" value="1"/>
</dbReference>
<feature type="binding site" evidence="8">
    <location>
        <position position="37"/>
    </location>
    <ligand>
        <name>Mg(2+)</name>
        <dbReference type="ChEBI" id="CHEBI:18420"/>
    </ligand>
</feature>
<dbReference type="SUPFAM" id="SSF54768">
    <property type="entry name" value="dsRNA-binding domain-like"/>
    <property type="match status" value="1"/>
</dbReference>
<dbReference type="InterPro" id="IPR011907">
    <property type="entry name" value="RNase_III"/>
</dbReference>
<evidence type="ECO:0000256" key="3">
    <source>
        <dbReference type="ARBA" id="ARBA00022664"/>
    </source>
</evidence>
<name>A0ABV4UEN0_9RHOO</name>
<keyword evidence="3 8" id="KW-0507">mRNA processing</keyword>
<keyword evidence="8" id="KW-0963">Cytoplasm</keyword>
<feature type="active site" evidence="8">
    <location>
        <position position="41"/>
    </location>
</feature>
<evidence type="ECO:0000259" key="10">
    <source>
        <dbReference type="PROSITE" id="PS50142"/>
    </source>
</evidence>
<dbReference type="InterPro" id="IPR000999">
    <property type="entry name" value="RNase_III_dom"/>
</dbReference>
<feature type="binding site" evidence="8">
    <location>
        <position position="110"/>
    </location>
    <ligand>
        <name>Mg(2+)</name>
        <dbReference type="ChEBI" id="CHEBI:18420"/>
    </ligand>
</feature>
<proteinExistence type="inferred from homology"/>
<evidence type="ECO:0000313" key="12">
    <source>
        <dbReference type="Proteomes" id="UP001574673"/>
    </source>
</evidence>
<evidence type="ECO:0000256" key="5">
    <source>
        <dbReference type="ARBA" id="ARBA00022759"/>
    </source>
</evidence>
<feature type="domain" description="DRBM" evidence="9">
    <location>
        <begin position="151"/>
        <end position="221"/>
    </location>
</feature>
<keyword evidence="6 8" id="KW-0378">Hydrolase</keyword>
<keyword evidence="8" id="KW-0819">tRNA processing</keyword>
<feature type="domain" description="RNase III" evidence="10">
    <location>
        <begin position="2"/>
        <end position="124"/>
    </location>
</feature>
<dbReference type="Pfam" id="PF00035">
    <property type="entry name" value="dsrm"/>
    <property type="match status" value="1"/>
</dbReference>
<evidence type="ECO:0000256" key="1">
    <source>
        <dbReference type="ARBA" id="ARBA00000109"/>
    </source>
</evidence>
<comment type="function">
    <text evidence="8">Digests double-stranded RNA. Involved in the processing of primary rRNA transcript to yield the immediate precursors to the large and small rRNAs (23S and 16S). Processes some mRNAs, and tRNAs when they are encoded in the rRNA operon. Processes pre-crRNA and tracrRNA of type II CRISPR loci if present in the organism.</text>
</comment>
<dbReference type="InterPro" id="IPR036389">
    <property type="entry name" value="RNase_III_sf"/>
</dbReference>
<evidence type="ECO:0000256" key="6">
    <source>
        <dbReference type="ARBA" id="ARBA00022801"/>
    </source>
</evidence>
<gene>
    <name evidence="8 11" type="primary">rnc</name>
    <name evidence="11" type="ORF">ABCS64_07205</name>
</gene>
<evidence type="ECO:0000256" key="4">
    <source>
        <dbReference type="ARBA" id="ARBA00022722"/>
    </source>
</evidence>
<evidence type="ECO:0000256" key="7">
    <source>
        <dbReference type="ARBA" id="ARBA00022884"/>
    </source>
</evidence>
<dbReference type="NCBIfam" id="TIGR02191">
    <property type="entry name" value="RNaseIII"/>
    <property type="match status" value="1"/>
</dbReference>
<dbReference type="Gene3D" id="1.10.1520.10">
    <property type="entry name" value="Ribonuclease III domain"/>
    <property type="match status" value="1"/>
</dbReference>